<dbReference type="OrthoDB" id="200398at2759"/>
<dbReference type="PANTHER" id="PTHR13049">
    <property type="entry name" value="DUF814-RELATED"/>
    <property type="match status" value="1"/>
</dbReference>
<protein>
    <submittedName>
        <fullName evidence="2">Coiled-coil domain-containing protein 25-like</fullName>
    </submittedName>
</protein>
<dbReference type="EMBL" id="MNPL01005849">
    <property type="protein sequence ID" value="OQR75757.1"/>
    <property type="molecule type" value="Genomic_DNA"/>
</dbReference>
<dbReference type="InParanoid" id="A0A1V9XQI0"/>
<dbReference type="FunCoup" id="A0A1V9XQI0">
    <property type="interactions" value="1616"/>
</dbReference>
<dbReference type="InterPro" id="IPR039730">
    <property type="entry name" value="Jlp2/Ccd25"/>
</dbReference>
<evidence type="ECO:0000313" key="2">
    <source>
        <dbReference type="EMBL" id="OQR75757.1"/>
    </source>
</evidence>
<dbReference type="AlphaFoldDB" id="A0A1V9XQI0"/>
<proteinExistence type="predicted"/>
<reference evidence="2 3" key="1">
    <citation type="journal article" date="2017" name="Gigascience">
        <title>Draft genome of the honey bee ectoparasitic mite, Tropilaelaps mercedesae, is shaped by the parasitic life history.</title>
        <authorList>
            <person name="Dong X."/>
            <person name="Armstrong S.D."/>
            <person name="Xia D."/>
            <person name="Makepeace B.L."/>
            <person name="Darby A.C."/>
            <person name="Kadowaki T."/>
        </authorList>
    </citation>
    <scope>NUCLEOTIDE SEQUENCE [LARGE SCALE GENOMIC DNA]</scope>
    <source>
        <strain evidence="2">Wuxi-XJTLU</strain>
    </source>
</reference>
<dbReference type="PANTHER" id="PTHR13049:SF2">
    <property type="entry name" value="COILED-COIL DOMAIN-CONTAINING PROTEIN 25"/>
    <property type="match status" value="1"/>
</dbReference>
<evidence type="ECO:0000313" key="3">
    <source>
        <dbReference type="Proteomes" id="UP000192247"/>
    </source>
</evidence>
<dbReference type="Proteomes" id="UP000192247">
    <property type="component" value="Unassembled WGS sequence"/>
</dbReference>
<dbReference type="STRING" id="418985.A0A1V9XQI0"/>
<organism evidence="2 3">
    <name type="scientific">Tropilaelaps mercedesae</name>
    <dbReference type="NCBI Taxonomy" id="418985"/>
    <lineage>
        <taxon>Eukaryota</taxon>
        <taxon>Metazoa</taxon>
        <taxon>Ecdysozoa</taxon>
        <taxon>Arthropoda</taxon>
        <taxon>Chelicerata</taxon>
        <taxon>Arachnida</taxon>
        <taxon>Acari</taxon>
        <taxon>Parasitiformes</taxon>
        <taxon>Mesostigmata</taxon>
        <taxon>Gamasina</taxon>
        <taxon>Dermanyssoidea</taxon>
        <taxon>Laelapidae</taxon>
        <taxon>Tropilaelaps</taxon>
    </lineage>
</organism>
<accession>A0A1V9XQI0</accession>
<feature type="compositionally biased region" description="Basic and acidic residues" evidence="1">
    <location>
        <begin position="55"/>
        <end position="113"/>
    </location>
</feature>
<keyword evidence="3" id="KW-1185">Reference proteome</keyword>
<name>A0A1V9XQI0_9ACAR</name>
<feature type="non-terminal residue" evidence="2">
    <location>
        <position position="1"/>
    </location>
</feature>
<gene>
    <name evidence="2" type="ORF">BIW11_08220</name>
</gene>
<feature type="region of interest" description="Disordered" evidence="1">
    <location>
        <begin position="43"/>
        <end position="129"/>
    </location>
</feature>
<sequence length="129" mass="15341">GCKQNNVDVVYTIWSNLKKTPGMEVGQVSFHDDKGVRKVRVERKENSITNRLMKTKSESHPNLREQREERDRLERMAQRKEESLQREREKEEAKKREEMKKLRSYDSLMKPEKMTTNADASGYDSDDFM</sequence>
<comment type="caution">
    <text evidence="2">The sequence shown here is derived from an EMBL/GenBank/DDBJ whole genome shotgun (WGS) entry which is preliminary data.</text>
</comment>
<evidence type="ECO:0000256" key="1">
    <source>
        <dbReference type="SAM" id="MobiDB-lite"/>
    </source>
</evidence>